<dbReference type="EMBL" id="CM042060">
    <property type="protein sequence ID" value="KAI3677510.1"/>
    <property type="molecule type" value="Genomic_DNA"/>
</dbReference>
<evidence type="ECO:0000313" key="1">
    <source>
        <dbReference type="EMBL" id="KAI3677510.1"/>
    </source>
</evidence>
<keyword evidence="2" id="KW-1185">Reference proteome</keyword>
<proteinExistence type="predicted"/>
<reference evidence="1 2" key="2">
    <citation type="journal article" date="2022" name="Mol. Ecol. Resour.">
        <title>The genomes of chicory, endive, great burdock and yacon provide insights into Asteraceae paleo-polyploidization history and plant inulin production.</title>
        <authorList>
            <person name="Fan W."/>
            <person name="Wang S."/>
            <person name="Wang H."/>
            <person name="Wang A."/>
            <person name="Jiang F."/>
            <person name="Liu H."/>
            <person name="Zhao H."/>
            <person name="Xu D."/>
            <person name="Zhang Y."/>
        </authorList>
    </citation>
    <scope>NUCLEOTIDE SEQUENCE [LARGE SCALE GENOMIC DNA]</scope>
    <source>
        <strain evidence="2">cv. Niubang</strain>
    </source>
</reference>
<sequence>MGQGEGVVERIVVVQDASTVVRLEGVRWALMNLPLKPGDMIRLFRVVQPFMADPPLKPGCGMCFLNPLSTSFNNQRGGNGIKLHSSATILKRQESIEREIIEKQDESQMNMEIKHILRLAESKQIDFDTSVEAGNSLKEFTVQAARDFGATYMILDSQMKKDQKYVIEHLTCAILMMRCKGQVEFLRDPKPQDVYNPHNIETSIDGERFEELSYDDHLCTTCRHKRLVNGFFSQFSYAELTFSTYGFSHKYLLSKCRKRVYKGTLRCGLKIVIRKHFFATIKEEDFYSLAFALSKARHEHVATLLGFCSEGFHRFLVYEFIANFGLTKNPYEDLNHLSESRVLKTFEYLAPEYDETGTDSSKTDVYSFGVVLLELLTGRKTLEETNGKSFLRWARPLLEEKMYEDLVDPSMKDVIHLHQLVLIVRVAEDCLSYDPRLRCSISEVVAALTRIIEIKDPSPIQ</sequence>
<comment type="caution">
    <text evidence="1">The sequence shown here is derived from an EMBL/GenBank/DDBJ whole genome shotgun (WGS) entry which is preliminary data.</text>
</comment>
<dbReference type="Proteomes" id="UP001055879">
    <property type="component" value="Linkage Group LG14"/>
</dbReference>
<organism evidence="1 2">
    <name type="scientific">Arctium lappa</name>
    <name type="common">Greater burdock</name>
    <name type="synonym">Lappa major</name>
    <dbReference type="NCBI Taxonomy" id="4217"/>
    <lineage>
        <taxon>Eukaryota</taxon>
        <taxon>Viridiplantae</taxon>
        <taxon>Streptophyta</taxon>
        <taxon>Embryophyta</taxon>
        <taxon>Tracheophyta</taxon>
        <taxon>Spermatophyta</taxon>
        <taxon>Magnoliopsida</taxon>
        <taxon>eudicotyledons</taxon>
        <taxon>Gunneridae</taxon>
        <taxon>Pentapetalae</taxon>
        <taxon>asterids</taxon>
        <taxon>campanulids</taxon>
        <taxon>Asterales</taxon>
        <taxon>Asteraceae</taxon>
        <taxon>Carduoideae</taxon>
        <taxon>Cardueae</taxon>
        <taxon>Arctiinae</taxon>
        <taxon>Arctium</taxon>
    </lineage>
</organism>
<name>A0ACB8Y1P3_ARCLA</name>
<gene>
    <name evidence="1" type="ORF">L6452_36774</name>
</gene>
<accession>A0ACB8Y1P3</accession>
<evidence type="ECO:0000313" key="2">
    <source>
        <dbReference type="Proteomes" id="UP001055879"/>
    </source>
</evidence>
<protein>
    <submittedName>
        <fullName evidence="1">Uncharacterized protein</fullName>
    </submittedName>
</protein>
<reference evidence="2" key="1">
    <citation type="journal article" date="2022" name="Mol. Ecol. Resour.">
        <title>The genomes of chicory, endive, great burdock and yacon provide insights into Asteraceae palaeo-polyploidization history and plant inulin production.</title>
        <authorList>
            <person name="Fan W."/>
            <person name="Wang S."/>
            <person name="Wang H."/>
            <person name="Wang A."/>
            <person name="Jiang F."/>
            <person name="Liu H."/>
            <person name="Zhao H."/>
            <person name="Xu D."/>
            <person name="Zhang Y."/>
        </authorList>
    </citation>
    <scope>NUCLEOTIDE SEQUENCE [LARGE SCALE GENOMIC DNA]</scope>
    <source>
        <strain evidence="2">cv. Niubang</strain>
    </source>
</reference>